<dbReference type="Gene3D" id="3.90.230.10">
    <property type="entry name" value="Creatinase/methionine aminopeptidase superfamily"/>
    <property type="match status" value="1"/>
</dbReference>
<dbReference type="PANTHER" id="PTHR46112">
    <property type="entry name" value="AMINOPEPTIDASE"/>
    <property type="match status" value="1"/>
</dbReference>
<dbReference type="Pfam" id="PF01321">
    <property type="entry name" value="Creatinase_N"/>
    <property type="match status" value="1"/>
</dbReference>
<evidence type="ECO:0000313" key="5">
    <source>
        <dbReference type="Proteomes" id="UP000010105"/>
    </source>
</evidence>
<dbReference type="STRING" id="1229205.BUPH_04509"/>
<sequence length="472" mass="52563">MRKAHSPCRLLPGKTVTRGEVRVRSSTTVQVKPMNSRDNNEANASNSRSQHASDRLFRRDELVAKHQVSRIDSSIVAAFEAIDRPALRAYRLERLRAQLRLHDYAGMLLADPINIRYATDTNSLGVWVMHAPSRYVFVGTDGPVILFDFTTSRHNSEGIESIDEIRPTIAWNYFLAGPRVQEKAGEWARCIADVVRQHGSGNRRLAVDKCDPWGAEMLRAEGISLHDAQPLTEMARLIKGPQEIAQHRVSMAVCDLGVSRMREALRPGITENQLWSVLQDTNTAHGGEWSEARLLSSGPRTNPWFRDVSNRVINAGDIVGFDTDMVGPGGYLSDISRSFICPGENPSSEQRTLFGHARDQIAHNCALLKPGVTFREFAGKCWDVPEKYVHNRYMMMVHGCGLVDEYPSVAYAVDFDEWGYDGTFEENMVVSVESFIGEKGGQEGVKLEEQVLITADGPVPLSSCPLLGDLLI</sequence>
<dbReference type="InterPro" id="IPR029149">
    <property type="entry name" value="Creatin/AminoP/Spt16_N"/>
</dbReference>
<dbReference type="SUPFAM" id="SSF55920">
    <property type="entry name" value="Creatinase/aminopeptidase"/>
    <property type="match status" value="1"/>
</dbReference>
<gene>
    <name evidence="4" type="ORF">BUPH_04509</name>
</gene>
<evidence type="ECO:0000256" key="1">
    <source>
        <dbReference type="SAM" id="MobiDB-lite"/>
    </source>
</evidence>
<dbReference type="PATRIC" id="fig|1229205.11.peg.665"/>
<dbReference type="Gene3D" id="3.40.350.10">
    <property type="entry name" value="Creatinase/prolidase N-terminal domain"/>
    <property type="match status" value="1"/>
</dbReference>
<organism evidence="4 5">
    <name type="scientific">Paraburkholderia phenoliruptrix BR3459a</name>
    <dbReference type="NCBI Taxonomy" id="1229205"/>
    <lineage>
        <taxon>Bacteria</taxon>
        <taxon>Pseudomonadati</taxon>
        <taxon>Pseudomonadota</taxon>
        <taxon>Betaproteobacteria</taxon>
        <taxon>Burkholderiales</taxon>
        <taxon>Burkholderiaceae</taxon>
        <taxon>Paraburkholderia</taxon>
    </lineage>
</organism>
<feature type="compositionally biased region" description="Polar residues" evidence="1">
    <location>
        <begin position="41"/>
        <end position="50"/>
    </location>
</feature>
<name>K0DMT6_9BURK</name>
<dbReference type="GO" id="GO:0004177">
    <property type="term" value="F:aminopeptidase activity"/>
    <property type="evidence" value="ECO:0007669"/>
    <property type="project" value="UniProtKB-KW"/>
</dbReference>
<dbReference type="SUPFAM" id="SSF53092">
    <property type="entry name" value="Creatinase/prolidase N-terminal domain"/>
    <property type="match status" value="1"/>
</dbReference>
<evidence type="ECO:0000313" key="4">
    <source>
        <dbReference type="EMBL" id="AFT84744.1"/>
    </source>
</evidence>
<dbReference type="EMBL" id="CP003863">
    <property type="protein sequence ID" value="AFT84744.1"/>
    <property type="molecule type" value="Genomic_DNA"/>
</dbReference>
<dbReference type="InterPro" id="IPR036005">
    <property type="entry name" value="Creatinase/aminopeptidase-like"/>
</dbReference>
<dbReference type="Proteomes" id="UP000010105">
    <property type="component" value="Chromosome 1"/>
</dbReference>
<evidence type="ECO:0000259" key="2">
    <source>
        <dbReference type="Pfam" id="PF00557"/>
    </source>
</evidence>
<keyword evidence="4" id="KW-0378">Hydrolase</keyword>
<protein>
    <submittedName>
        <fullName evidence="4">Aminopeptidase</fullName>
    </submittedName>
</protein>
<dbReference type="eggNOG" id="COG0006">
    <property type="taxonomic scope" value="Bacteria"/>
</dbReference>
<accession>K0DMT6</accession>
<dbReference type="HOGENOM" id="CLU_052604_0_0_4"/>
<keyword evidence="4" id="KW-0031">Aminopeptidase</keyword>
<dbReference type="PANTHER" id="PTHR46112:SF2">
    <property type="entry name" value="XAA-PRO AMINOPEPTIDASE P-RELATED"/>
    <property type="match status" value="1"/>
</dbReference>
<evidence type="ECO:0000259" key="3">
    <source>
        <dbReference type="Pfam" id="PF01321"/>
    </source>
</evidence>
<reference evidence="4 5" key="1">
    <citation type="journal article" date="2012" name="J. Bacteriol.">
        <title>Complete Genome Sequence of Burkholderia phenoliruptrix BR3459a (CLA1), a Heat-Tolerant, Nitrogen-Fixing Symbiont of Mimosa flocculosa.</title>
        <authorList>
            <person name="de Oliveira Cunha C."/>
            <person name="Goda Zuleta L.F."/>
            <person name="Paula de Almeida L.G."/>
            <person name="Prioli Ciapina L."/>
            <person name="Lustrino Borges W."/>
            <person name="Pitard R.M."/>
            <person name="Baldani J.I."/>
            <person name="Straliotto R."/>
            <person name="de Faria S.M."/>
            <person name="Hungria M."/>
            <person name="Sousa Cavada B."/>
            <person name="Mercante F.M."/>
            <person name="Ribeiro de Vasconcelos A.T."/>
        </authorList>
    </citation>
    <scope>NUCLEOTIDE SEQUENCE [LARGE SCALE GENOMIC DNA]</scope>
    <source>
        <strain evidence="4 5">BR3459a</strain>
    </source>
</reference>
<keyword evidence="4" id="KW-0645">Protease</keyword>
<dbReference type="KEGG" id="bpx:BUPH_04509"/>
<dbReference type="CDD" id="cd01066">
    <property type="entry name" value="APP_MetAP"/>
    <property type="match status" value="1"/>
</dbReference>
<dbReference type="AlphaFoldDB" id="K0DMT6"/>
<feature type="domain" description="Peptidase M24" evidence="2">
    <location>
        <begin position="246"/>
        <end position="455"/>
    </location>
</feature>
<dbReference type="Pfam" id="PF00557">
    <property type="entry name" value="Peptidase_M24"/>
    <property type="match status" value="1"/>
</dbReference>
<dbReference type="InterPro" id="IPR050659">
    <property type="entry name" value="Peptidase_M24B"/>
</dbReference>
<proteinExistence type="predicted"/>
<feature type="domain" description="Creatinase N-terminal" evidence="3">
    <location>
        <begin position="91"/>
        <end position="238"/>
    </location>
</feature>
<dbReference type="InterPro" id="IPR000587">
    <property type="entry name" value="Creatinase_N"/>
</dbReference>
<dbReference type="InterPro" id="IPR000994">
    <property type="entry name" value="Pept_M24"/>
</dbReference>
<feature type="region of interest" description="Disordered" evidence="1">
    <location>
        <begin position="19"/>
        <end position="53"/>
    </location>
</feature>